<feature type="active site" description="Nucleophile" evidence="3">
    <location>
        <position position="186"/>
    </location>
</feature>
<accession>A0A450WTV1</accession>
<proteinExistence type="inferred from homology"/>
<name>A0A450WTV1_9GAMM</name>
<feature type="chain" id="PRO_5019249709" description="Probable acyltransferase" evidence="4">
    <location>
        <begin position="30"/>
        <end position="428"/>
    </location>
</feature>
<dbReference type="GO" id="GO:0005737">
    <property type="term" value="C:cytoplasm"/>
    <property type="evidence" value="ECO:0007669"/>
    <property type="project" value="UniProtKB-SubCell"/>
</dbReference>
<evidence type="ECO:0000256" key="3">
    <source>
        <dbReference type="PIRSR" id="PIRSR000443-1"/>
    </source>
</evidence>
<dbReference type="GO" id="GO:0004414">
    <property type="term" value="F:homoserine O-acetyltransferase activity"/>
    <property type="evidence" value="ECO:0007669"/>
    <property type="project" value="TreeGrafter"/>
</dbReference>
<dbReference type="AlphaFoldDB" id="A0A450WTV1"/>
<dbReference type="PANTHER" id="PTHR32268:SF11">
    <property type="entry name" value="HOMOSERINE O-ACETYLTRANSFERASE"/>
    <property type="match status" value="1"/>
</dbReference>
<comment type="caution">
    <text evidence="2">Lacks conserved residue(s) required for the propagation of feature annotation.</text>
</comment>
<keyword evidence="1 2" id="KW-0808">Transferase</keyword>
<keyword evidence="2" id="KW-0028">Amino-acid biosynthesis</keyword>
<dbReference type="InterPro" id="IPR000073">
    <property type="entry name" value="AB_hydrolase_1"/>
</dbReference>
<dbReference type="EC" id="2.3.1.-" evidence="2"/>
<dbReference type="SUPFAM" id="SSF53474">
    <property type="entry name" value="alpha/beta-Hydrolases"/>
    <property type="match status" value="1"/>
</dbReference>
<dbReference type="PANTHER" id="PTHR32268">
    <property type="entry name" value="HOMOSERINE O-ACETYLTRANSFERASE"/>
    <property type="match status" value="1"/>
</dbReference>
<dbReference type="EMBL" id="CAADFN010000072">
    <property type="protein sequence ID" value="VFK20408.1"/>
    <property type="molecule type" value="Genomic_DNA"/>
</dbReference>
<dbReference type="InterPro" id="IPR029058">
    <property type="entry name" value="AB_hydrolase_fold"/>
</dbReference>
<evidence type="ECO:0000259" key="5">
    <source>
        <dbReference type="Pfam" id="PF00561"/>
    </source>
</evidence>
<comment type="similarity">
    <text evidence="2">Belongs to the AB hydrolase superfamily. MetX family.</text>
</comment>
<evidence type="ECO:0000256" key="1">
    <source>
        <dbReference type="ARBA" id="ARBA00022679"/>
    </source>
</evidence>
<dbReference type="Gene3D" id="3.40.50.1820">
    <property type="entry name" value="alpha/beta hydrolase"/>
    <property type="match status" value="1"/>
</dbReference>
<dbReference type="PIRSF" id="PIRSF000443">
    <property type="entry name" value="Homoser_Ac_trans"/>
    <property type="match status" value="1"/>
</dbReference>
<evidence type="ECO:0000256" key="2">
    <source>
        <dbReference type="HAMAP-Rule" id="MF_00296"/>
    </source>
</evidence>
<dbReference type="InterPro" id="IPR008220">
    <property type="entry name" value="HAT_MetX-like"/>
</dbReference>
<dbReference type="HAMAP" id="MF_00296">
    <property type="entry name" value="MetX_acyltransf"/>
    <property type="match status" value="1"/>
</dbReference>
<keyword evidence="2" id="KW-0963">Cytoplasm</keyword>
<protein>
    <recommendedName>
        <fullName evidence="2">Probable acyltransferase</fullName>
        <ecNumber evidence="2">2.3.1.-</ecNumber>
    </recommendedName>
</protein>
<dbReference type="Pfam" id="PF00561">
    <property type="entry name" value="Abhydrolase_1"/>
    <property type="match status" value="1"/>
</dbReference>
<dbReference type="NCBIfam" id="NF005262">
    <property type="entry name" value="PRK06765.1"/>
    <property type="match status" value="1"/>
</dbReference>
<dbReference type="GO" id="GO:0009086">
    <property type="term" value="P:methionine biosynthetic process"/>
    <property type="evidence" value="ECO:0007669"/>
    <property type="project" value="TreeGrafter"/>
</dbReference>
<reference evidence="6" key="1">
    <citation type="submission" date="2019-02" db="EMBL/GenBank/DDBJ databases">
        <authorList>
            <person name="Gruber-Vodicka R. H."/>
            <person name="Seah K. B. B."/>
        </authorList>
    </citation>
    <scope>NUCLEOTIDE SEQUENCE</scope>
    <source>
        <strain evidence="6">BECK_BY7</strain>
    </source>
</reference>
<dbReference type="Gene3D" id="1.10.1740.110">
    <property type="match status" value="1"/>
</dbReference>
<feature type="active site" evidence="2 3">
    <location>
        <position position="351"/>
    </location>
</feature>
<feature type="domain" description="AB hydrolase-1" evidence="5">
    <location>
        <begin position="159"/>
        <end position="366"/>
    </location>
</feature>
<feature type="signal peptide" evidence="4">
    <location>
        <begin position="1"/>
        <end position="29"/>
    </location>
</feature>
<keyword evidence="4" id="KW-0732">Signal</keyword>
<organism evidence="6">
    <name type="scientific">Candidatus Kentrum sp. LFY</name>
    <dbReference type="NCBI Taxonomy" id="2126342"/>
    <lineage>
        <taxon>Bacteria</taxon>
        <taxon>Pseudomonadati</taxon>
        <taxon>Pseudomonadota</taxon>
        <taxon>Gammaproteobacteria</taxon>
        <taxon>Candidatus Kentrum</taxon>
    </lineage>
</organism>
<comment type="subunit">
    <text evidence="2">Homodimer.</text>
</comment>
<gene>
    <name evidence="6" type="ORF">BECKLFY1418C_GA0070996_10727</name>
</gene>
<feature type="active site" evidence="3">
    <location>
        <position position="390"/>
    </location>
</feature>
<evidence type="ECO:0000313" key="6">
    <source>
        <dbReference type="EMBL" id="VFK20408.1"/>
    </source>
</evidence>
<sequence>MSPFRFPFLCVFLSIVSAVAPAFTTPALAYEGIVEKKEFKMDRYDTVGGKPIFDVKIGWESYGTLNAAKDNVILITQSFSSTSHAAGRYSSSDTSRGYWDAIIGAKKAIDTDKYYVLSSDTLVNLHALPHPNNKVITTGPASIDPGTKQKYGMTFPLVTIRDFVRVQKALLDHLGITSLHAVAGLSMGAMQAMEWGNAYPDMVKRIIPVAGHGQSDSYLVGLFDSLASFITLDPKWNKGNYDSKQQPVDGLREARKLAILTGVHWQWTEDNYGRDWADGRDSVRRNSLDDKYKITAKLDAAANAFIADVDANHFLYLIKATQDYIVGHNGSLAEELAKIKAPVLFIYSPNDLLIPADKVCETGQKIRAIRDKTGNRAMVEFIEIEGNAGHVDSIYSIGQAASRIERFLDREPYETPRRRARRRDYGCS</sequence>
<evidence type="ECO:0000256" key="4">
    <source>
        <dbReference type="SAM" id="SignalP"/>
    </source>
</evidence>
<keyword evidence="2" id="KW-0012">Acyltransferase</keyword>
<dbReference type="GO" id="GO:0009092">
    <property type="term" value="P:homoserine metabolic process"/>
    <property type="evidence" value="ECO:0007669"/>
    <property type="project" value="TreeGrafter"/>
</dbReference>
<comment type="subcellular location">
    <subcellularLocation>
        <location evidence="2">Cytoplasm</location>
    </subcellularLocation>
</comment>